<dbReference type="PANTHER" id="PTHR47165:SF3">
    <property type="entry name" value="RETROTRANSPOSON-LIKE PROTEIN"/>
    <property type="match status" value="1"/>
</dbReference>
<proteinExistence type="predicted"/>
<reference evidence="1" key="1">
    <citation type="journal article" date="2018" name="Nat. Genet.">
        <title>Extensive intraspecific gene order and gene structural variations between Mo17 and other maize genomes.</title>
        <authorList>
            <person name="Sun S."/>
            <person name="Zhou Y."/>
            <person name="Chen J."/>
            <person name="Shi J."/>
            <person name="Zhao H."/>
            <person name="Zhao H."/>
            <person name="Song W."/>
            <person name="Zhang M."/>
            <person name="Cui Y."/>
            <person name="Dong X."/>
            <person name="Liu H."/>
            <person name="Ma X."/>
            <person name="Jiao Y."/>
            <person name="Wang B."/>
            <person name="Wei X."/>
            <person name="Stein J.C."/>
            <person name="Glaubitz J.C."/>
            <person name="Lu F."/>
            <person name="Yu G."/>
            <person name="Liang C."/>
            <person name="Fengler K."/>
            <person name="Li B."/>
            <person name="Rafalski A."/>
            <person name="Schnable P.S."/>
            <person name="Ware D.H."/>
            <person name="Buckler E.S."/>
            <person name="Lai J."/>
        </authorList>
    </citation>
    <scope>NUCLEOTIDE SEQUENCE [LARGE SCALE GENOMIC DNA]</scope>
    <source>
        <tissue evidence="1">Seedling</tissue>
    </source>
</reference>
<comment type="caution">
    <text evidence="1">The sequence shown here is derived from an EMBL/GenBank/DDBJ whole genome shotgun (WGS) entry which is preliminary data.</text>
</comment>
<dbReference type="CDD" id="cd04480">
    <property type="entry name" value="RPA1_DBD_A_like"/>
    <property type="match status" value="1"/>
</dbReference>
<dbReference type="EMBL" id="NCVQ01000003">
    <property type="protein sequence ID" value="PWZ40872.1"/>
    <property type="molecule type" value="Genomic_DNA"/>
</dbReference>
<evidence type="ECO:0000313" key="1">
    <source>
        <dbReference type="EMBL" id="PWZ40872.1"/>
    </source>
</evidence>
<dbReference type="Proteomes" id="UP000251960">
    <property type="component" value="Chromosome 2"/>
</dbReference>
<protein>
    <submittedName>
        <fullName evidence="1">Uncharacterized protein</fullName>
    </submittedName>
</protein>
<name>A0A3L6G140_MAIZE</name>
<gene>
    <name evidence="1" type="ORF">Zm00014a_015957</name>
</gene>
<accession>A0A3L6G140</accession>
<dbReference type="InterPro" id="IPR012340">
    <property type="entry name" value="NA-bd_OB-fold"/>
</dbReference>
<organism evidence="1">
    <name type="scientific">Zea mays</name>
    <name type="common">Maize</name>
    <dbReference type="NCBI Taxonomy" id="4577"/>
    <lineage>
        <taxon>Eukaryota</taxon>
        <taxon>Viridiplantae</taxon>
        <taxon>Streptophyta</taxon>
        <taxon>Embryophyta</taxon>
        <taxon>Tracheophyta</taxon>
        <taxon>Spermatophyta</taxon>
        <taxon>Magnoliopsida</taxon>
        <taxon>Liliopsida</taxon>
        <taxon>Poales</taxon>
        <taxon>Poaceae</taxon>
        <taxon>PACMAD clade</taxon>
        <taxon>Panicoideae</taxon>
        <taxon>Andropogonodae</taxon>
        <taxon>Andropogoneae</taxon>
        <taxon>Tripsacinae</taxon>
        <taxon>Zea</taxon>
    </lineage>
</organism>
<sequence length="122" mass="14178">MFYAILAHCLKCHLLLQGNNIHAQIYPPLCQQFSALLDEGGVYNLKYFLVRKANRFYKPVENCSMISFTKWTTVEVVLQIPPAFPVCTYNLTPIEQLQPRMDYKEYFTGNFLGIVVYMLQVT</sequence>
<dbReference type="SUPFAM" id="SSF50249">
    <property type="entry name" value="Nucleic acid-binding proteins"/>
    <property type="match status" value="1"/>
</dbReference>
<dbReference type="Gene3D" id="2.40.50.140">
    <property type="entry name" value="Nucleic acid-binding proteins"/>
    <property type="match status" value="1"/>
</dbReference>
<dbReference type="PANTHER" id="PTHR47165">
    <property type="entry name" value="OS03G0429900 PROTEIN"/>
    <property type="match status" value="1"/>
</dbReference>
<dbReference type="AlphaFoldDB" id="A0A3L6G140"/>